<keyword evidence="1" id="KW-1185">Reference proteome</keyword>
<dbReference type="STRING" id="451379.A0A0N5AJM7"/>
<dbReference type="WBParaSite" id="SMUV_0000467201-mRNA-1">
    <property type="protein sequence ID" value="SMUV_0000467201-mRNA-1"/>
    <property type="gene ID" value="SMUV_0000467201"/>
</dbReference>
<dbReference type="Proteomes" id="UP000046393">
    <property type="component" value="Unplaced"/>
</dbReference>
<dbReference type="InterPro" id="IPR046437">
    <property type="entry name" value="Ser_Thr-PK_POLO_box_1_sf"/>
</dbReference>
<organism evidence="1 2">
    <name type="scientific">Syphacia muris</name>
    <dbReference type="NCBI Taxonomy" id="451379"/>
    <lineage>
        <taxon>Eukaryota</taxon>
        <taxon>Metazoa</taxon>
        <taxon>Ecdysozoa</taxon>
        <taxon>Nematoda</taxon>
        <taxon>Chromadorea</taxon>
        <taxon>Rhabditida</taxon>
        <taxon>Spirurina</taxon>
        <taxon>Oxyuridomorpha</taxon>
        <taxon>Oxyuroidea</taxon>
        <taxon>Oxyuridae</taxon>
        <taxon>Syphacia</taxon>
    </lineage>
</organism>
<evidence type="ECO:0000313" key="1">
    <source>
        <dbReference type="Proteomes" id="UP000046393"/>
    </source>
</evidence>
<evidence type="ECO:0000313" key="2">
    <source>
        <dbReference type="WBParaSite" id="SMUV_0000467201-mRNA-1"/>
    </source>
</evidence>
<dbReference type="Gene3D" id="3.30.1120.120">
    <property type="match status" value="1"/>
</dbReference>
<accession>A0A0N5AJM7</accession>
<sequence>MPQVVVHSYGRFIFTKDNMVTYEIVSSKKLVQAIMVVEYDRAANQQNVKLFQLEGSAPLLAADDPPLNLKRKLYDAFSSVEELRSKPEKFSSSLLRLYNRIVATYEQLLGKVKEVVPQPLSLTAQLTGNGDFYFDSNDEVLVYAEYHFIGTKIRQSSIDMEPRIAFFAKVEELSKEELNCVVSIRKYMLEFERLKQLRRPRQSHNAKVISRPCSVASGKSDRRLGVKKWATSEGADVMRDYENDKEVKEAEHLISDSNELNNARKKLRISTSRPNEFVYEENGHLRRFSFDVSERNYSQLSVPLASLMYTLLHEIDFYHKMIKSRSYGSKCSQSERKLSLKKWSADRVTDVTNLQQSEGVGELREIGCLGLNKRLLLPRDSYTLGSAEGVKGVLSIQLNGSRKKLRISTSRQNEFIYEENGRVRRKRTSGKLNDPEVIAGEAKESYVRGMSMKYGSDGVLTIDEYSFTERYE</sequence>
<protein>
    <submittedName>
        <fullName evidence="2">SPX domain-containing protein</fullName>
    </submittedName>
</protein>
<proteinExistence type="predicted"/>
<name>A0A0N5AJM7_9BILA</name>
<dbReference type="AlphaFoldDB" id="A0A0N5AJM7"/>
<reference evidence="2" key="1">
    <citation type="submission" date="2016-04" db="UniProtKB">
        <authorList>
            <consortium name="WormBaseParasite"/>
        </authorList>
    </citation>
    <scope>IDENTIFICATION</scope>
</reference>